<dbReference type="InterPro" id="IPR036872">
    <property type="entry name" value="CH_dom_sf"/>
</dbReference>
<feature type="region of interest" description="Disordered" evidence="10">
    <location>
        <begin position="259"/>
        <end position="312"/>
    </location>
</feature>
<dbReference type="Pfam" id="PF03271">
    <property type="entry name" value="EB1"/>
    <property type="match status" value="1"/>
</dbReference>
<keyword evidence="6" id="KW-0498">Mitosis</keyword>
<gene>
    <name evidence="13" type="ORF">TRSC58_05929</name>
</gene>
<keyword evidence="3" id="KW-0963">Cytoplasm</keyword>
<evidence type="ECO:0000256" key="10">
    <source>
        <dbReference type="SAM" id="MobiDB-lite"/>
    </source>
</evidence>
<protein>
    <recommendedName>
        <fullName evidence="15">Microtubule-associated protein, RP/EB family</fullName>
    </recommendedName>
</protein>
<dbReference type="GO" id="GO:0051301">
    <property type="term" value="P:cell division"/>
    <property type="evidence" value="ECO:0007669"/>
    <property type="project" value="UniProtKB-KW"/>
</dbReference>
<dbReference type="SUPFAM" id="SSF47576">
    <property type="entry name" value="Calponin-homology domain, CH-domain"/>
    <property type="match status" value="1"/>
</dbReference>
<comment type="subcellular location">
    <subcellularLocation>
        <location evidence="1">Cytoplasm</location>
        <location evidence="1">Cytoskeleton</location>
    </subcellularLocation>
</comment>
<dbReference type="InterPro" id="IPR004953">
    <property type="entry name" value="EB1_C"/>
</dbReference>
<feature type="region of interest" description="Disordered" evidence="10">
    <location>
        <begin position="362"/>
        <end position="420"/>
    </location>
</feature>
<feature type="compositionally biased region" description="Polar residues" evidence="10">
    <location>
        <begin position="392"/>
        <end position="416"/>
    </location>
</feature>
<keyword evidence="7" id="KW-0206">Cytoskeleton</keyword>
<evidence type="ECO:0000259" key="11">
    <source>
        <dbReference type="PROSITE" id="PS50021"/>
    </source>
</evidence>
<reference evidence="13 14" key="1">
    <citation type="submission" date="2013-07" db="EMBL/GenBank/DDBJ databases">
        <authorList>
            <person name="Stoco P.H."/>
            <person name="Wagner G."/>
            <person name="Gerber A."/>
            <person name="Zaha A."/>
            <person name="Thompson C."/>
            <person name="Bartholomeu D.C."/>
            <person name="Luckemeyer D.D."/>
            <person name="Bahia D."/>
            <person name="Loreto E."/>
            <person name="Prestes E.B."/>
            <person name="Lima F.M."/>
            <person name="Rodrigues-Luiz G."/>
            <person name="Vallejo G.A."/>
            <person name="Filho J.F."/>
            <person name="Monteiro K.M."/>
            <person name="Tyler K.M."/>
            <person name="de Almeida L.G."/>
            <person name="Ortiz M.F."/>
            <person name="Siervo M.A."/>
            <person name="de Moraes M.H."/>
            <person name="Cunha O.L."/>
            <person name="Mendonca-Neto R."/>
            <person name="Silva R."/>
            <person name="Teixeira S.M."/>
            <person name="Murta S.M."/>
            <person name="Sincero T.C."/>
            <person name="Mendes T.A."/>
            <person name="Urmenyi T.P."/>
            <person name="Silva V.G."/>
            <person name="da Rocha W.D."/>
            <person name="Andersson B."/>
            <person name="Romanha A.J."/>
            <person name="Steindel M."/>
            <person name="de Vasconcelos A.T."/>
            <person name="Grisard E.C."/>
        </authorList>
    </citation>
    <scope>NUCLEOTIDE SEQUENCE [LARGE SCALE GENOMIC DNA]</scope>
    <source>
        <strain evidence="13 14">SC58</strain>
    </source>
</reference>
<sequence length="488" mass="51599">MDRPRASPSLQVVASKASRTELLAWLNELLYKNAVAGAHPPPQLHKVEQCSNGVPYVMLLPFLLPTAYPPLTAKAKTNAKHEFDAVVNLKLFVDALHKNGIPRPDVLNKELDKVIKGAYQANLQLLQWFRGLYDALLPSYAEQTRTTLLGEPAELEAAAPPPPPGREGLQVELETMRSITATPSSLSGRVPAGRLEEPAAFHSAHKKGAAAESAPATANVNFSFNESGNAIAARPFTAEGRQAAPKRCQVASGRSCSNARRTLARERPSSTVRTSSRGTDVGAPVAQLSSSLMRSSNTMKPTEGGRDPELEANDKASCAGSAAARPNTAGYMRQIAAPLTATSSHASVARAPLRRSGARLVADSGSPGFNGVSGHPIKVQKRAASSRGGADSPTTSLLQSGPTGLFQSSQSGTSPHSFHRPGLVSEGGCDSGLSLSAALTAVKNERQFYYDKLRQIEKLVGPLVEQNGTLPEAKNLARSVLEILYAVA</sequence>
<evidence type="ECO:0000313" key="14">
    <source>
        <dbReference type="Proteomes" id="UP000031737"/>
    </source>
</evidence>
<dbReference type="Proteomes" id="UP000031737">
    <property type="component" value="Unassembled WGS sequence"/>
</dbReference>
<organism evidence="13 14">
    <name type="scientific">Trypanosoma rangeli SC58</name>
    <dbReference type="NCBI Taxonomy" id="429131"/>
    <lineage>
        <taxon>Eukaryota</taxon>
        <taxon>Discoba</taxon>
        <taxon>Euglenozoa</taxon>
        <taxon>Kinetoplastea</taxon>
        <taxon>Metakinetoplastina</taxon>
        <taxon>Trypanosomatida</taxon>
        <taxon>Trypanosomatidae</taxon>
        <taxon>Trypanosoma</taxon>
        <taxon>Herpetosoma</taxon>
    </lineage>
</organism>
<dbReference type="InterPro" id="IPR036133">
    <property type="entry name" value="EB1_C_sf"/>
</dbReference>
<feature type="domain" description="EB1 C-terminal" evidence="12">
    <location>
        <begin position="417"/>
        <end position="488"/>
    </location>
</feature>
<evidence type="ECO:0000313" key="13">
    <source>
        <dbReference type="EMBL" id="ESL06399.1"/>
    </source>
</evidence>
<accession>A0A061IUQ9</accession>
<dbReference type="PANTHER" id="PTHR10623">
    <property type="entry name" value="MICROTUBULE-ASSOCIATED PROTEIN RP/EB FAMILY MEMBER"/>
    <property type="match status" value="1"/>
</dbReference>
<feature type="compositionally biased region" description="Polar residues" evidence="10">
    <location>
        <begin position="269"/>
        <end position="278"/>
    </location>
</feature>
<dbReference type="Gene3D" id="1.10.418.10">
    <property type="entry name" value="Calponin-like domain"/>
    <property type="match status" value="1"/>
</dbReference>
<comment type="caution">
    <text evidence="13">The sequence shown here is derived from an EMBL/GenBank/DDBJ whole genome shotgun (WGS) entry which is preliminary data.</text>
</comment>
<dbReference type="SUPFAM" id="SSF140612">
    <property type="entry name" value="EB1 dimerisation domain-like"/>
    <property type="match status" value="1"/>
</dbReference>
<feature type="compositionally biased region" description="Polar residues" evidence="10">
    <location>
        <begin position="287"/>
        <end position="300"/>
    </location>
</feature>
<dbReference type="GO" id="GO:0005874">
    <property type="term" value="C:microtubule"/>
    <property type="evidence" value="ECO:0007669"/>
    <property type="project" value="UniProtKB-KW"/>
</dbReference>
<proteinExistence type="inferred from homology"/>
<dbReference type="PROSITE" id="PS50021">
    <property type="entry name" value="CH"/>
    <property type="match status" value="1"/>
</dbReference>
<keyword evidence="14" id="KW-1185">Reference proteome</keyword>
<dbReference type="AlphaFoldDB" id="A0A061IUQ9"/>
<evidence type="ECO:0008006" key="15">
    <source>
        <dbReference type="Google" id="ProtNLM"/>
    </source>
</evidence>
<dbReference type="OrthoDB" id="2119228at2759"/>
<comment type="similarity">
    <text evidence="2">Belongs to the MAPRE family.</text>
</comment>
<dbReference type="Gene3D" id="1.20.5.1430">
    <property type="match status" value="1"/>
</dbReference>
<dbReference type="PROSITE" id="PS51230">
    <property type="entry name" value="EB1_C"/>
    <property type="match status" value="1"/>
</dbReference>
<keyword evidence="4" id="KW-0132">Cell division</keyword>
<dbReference type="VEuPathDB" id="TriTrypDB:TRSC58_05929"/>
<feature type="compositionally biased region" description="Basic and acidic residues" evidence="10">
    <location>
        <begin position="303"/>
        <end position="312"/>
    </location>
</feature>
<dbReference type="InterPro" id="IPR027328">
    <property type="entry name" value="MAPRE"/>
</dbReference>
<evidence type="ECO:0000256" key="5">
    <source>
        <dbReference type="ARBA" id="ARBA00022701"/>
    </source>
</evidence>
<evidence type="ECO:0000256" key="3">
    <source>
        <dbReference type="ARBA" id="ARBA00022490"/>
    </source>
</evidence>
<name>A0A061IUQ9_TRYRA</name>
<dbReference type="InterPro" id="IPR001715">
    <property type="entry name" value="CH_dom"/>
</dbReference>
<keyword evidence="8" id="KW-0131">Cell cycle</keyword>
<keyword evidence="5 9" id="KW-0493">Microtubule</keyword>
<evidence type="ECO:0000256" key="9">
    <source>
        <dbReference type="PROSITE-ProRule" id="PRU00576"/>
    </source>
</evidence>
<evidence type="ECO:0000259" key="12">
    <source>
        <dbReference type="PROSITE" id="PS51230"/>
    </source>
</evidence>
<evidence type="ECO:0000256" key="4">
    <source>
        <dbReference type="ARBA" id="ARBA00022618"/>
    </source>
</evidence>
<evidence type="ECO:0000256" key="6">
    <source>
        <dbReference type="ARBA" id="ARBA00022776"/>
    </source>
</evidence>
<dbReference type="EMBL" id="AUPL01005929">
    <property type="protein sequence ID" value="ESL06399.1"/>
    <property type="molecule type" value="Genomic_DNA"/>
</dbReference>
<evidence type="ECO:0000256" key="7">
    <source>
        <dbReference type="ARBA" id="ARBA00023212"/>
    </source>
</evidence>
<evidence type="ECO:0000256" key="1">
    <source>
        <dbReference type="ARBA" id="ARBA00004245"/>
    </source>
</evidence>
<evidence type="ECO:0000256" key="8">
    <source>
        <dbReference type="ARBA" id="ARBA00023306"/>
    </source>
</evidence>
<feature type="domain" description="Calponin-homology (CH)" evidence="11">
    <location>
        <begin position="16"/>
        <end position="134"/>
    </location>
</feature>
<evidence type="ECO:0000256" key="2">
    <source>
        <dbReference type="ARBA" id="ARBA00010729"/>
    </source>
</evidence>
<dbReference type="GO" id="GO:0008017">
    <property type="term" value="F:microtubule binding"/>
    <property type="evidence" value="ECO:0007669"/>
    <property type="project" value="InterPro"/>
</dbReference>